<evidence type="ECO:0000256" key="2">
    <source>
        <dbReference type="ARBA" id="ARBA00022670"/>
    </source>
</evidence>
<evidence type="ECO:0000259" key="5">
    <source>
        <dbReference type="Pfam" id="PF02902"/>
    </source>
</evidence>
<name>A0A8S9NNZ0_BRACR</name>
<accession>A0A8S9NNZ0</accession>
<evidence type="ECO:0000313" key="6">
    <source>
        <dbReference type="EMBL" id="KAF3505422.1"/>
    </source>
</evidence>
<comment type="similarity">
    <text evidence="1">Belongs to the peptidase C48 family.</text>
</comment>
<comment type="caution">
    <text evidence="6">The sequence shown here is derived from an EMBL/GenBank/DDBJ whole genome shotgun (WGS) entry which is preliminary data.</text>
</comment>
<feature type="compositionally biased region" description="Basic residues" evidence="4">
    <location>
        <begin position="839"/>
        <end position="848"/>
    </location>
</feature>
<dbReference type="EMBL" id="QGKX02001621">
    <property type="protein sequence ID" value="KAF3505422.1"/>
    <property type="molecule type" value="Genomic_DNA"/>
</dbReference>
<feature type="region of interest" description="Disordered" evidence="4">
    <location>
        <begin position="1"/>
        <end position="32"/>
    </location>
</feature>
<dbReference type="InterPro" id="IPR038765">
    <property type="entry name" value="Papain-like_cys_pep_sf"/>
</dbReference>
<feature type="region of interest" description="Disordered" evidence="4">
    <location>
        <begin position="735"/>
        <end position="754"/>
    </location>
</feature>
<feature type="region of interest" description="Disordered" evidence="4">
    <location>
        <begin position="761"/>
        <end position="894"/>
    </location>
</feature>
<feature type="region of interest" description="Disordered" evidence="4">
    <location>
        <begin position="177"/>
        <end position="234"/>
    </location>
</feature>
<dbReference type="Pfam" id="PF02902">
    <property type="entry name" value="Peptidase_C48"/>
    <property type="match status" value="1"/>
</dbReference>
<feature type="region of interest" description="Disordered" evidence="4">
    <location>
        <begin position="109"/>
        <end position="163"/>
    </location>
</feature>
<feature type="region of interest" description="Disordered" evidence="4">
    <location>
        <begin position="351"/>
        <end position="422"/>
    </location>
</feature>
<protein>
    <recommendedName>
        <fullName evidence="5">Ubiquitin-like protease family profile domain-containing protein</fullName>
    </recommendedName>
</protein>
<dbReference type="SUPFAM" id="SSF54001">
    <property type="entry name" value="Cysteine proteinases"/>
    <property type="match status" value="1"/>
</dbReference>
<evidence type="ECO:0000256" key="4">
    <source>
        <dbReference type="SAM" id="MobiDB-lite"/>
    </source>
</evidence>
<proteinExistence type="inferred from homology"/>
<feature type="compositionally biased region" description="Basic and acidic residues" evidence="4">
    <location>
        <begin position="248"/>
        <end position="257"/>
    </location>
</feature>
<evidence type="ECO:0000256" key="3">
    <source>
        <dbReference type="ARBA" id="ARBA00022801"/>
    </source>
</evidence>
<evidence type="ECO:0000256" key="1">
    <source>
        <dbReference type="ARBA" id="ARBA00005234"/>
    </source>
</evidence>
<reference evidence="6" key="1">
    <citation type="submission" date="2019-12" db="EMBL/GenBank/DDBJ databases">
        <title>Genome sequencing and annotation of Brassica cretica.</title>
        <authorList>
            <person name="Studholme D.J."/>
            <person name="Sarris P."/>
        </authorList>
    </citation>
    <scope>NUCLEOTIDE SEQUENCE</scope>
    <source>
        <strain evidence="6">PFS-109/04</strain>
        <tissue evidence="6">Leaf</tissue>
    </source>
</reference>
<dbReference type="Proteomes" id="UP000712600">
    <property type="component" value="Unassembled WGS sequence"/>
</dbReference>
<gene>
    <name evidence="6" type="ORF">F2Q69_00041947</name>
</gene>
<feature type="region of interest" description="Disordered" evidence="4">
    <location>
        <begin position="591"/>
        <end position="625"/>
    </location>
</feature>
<feature type="domain" description="Ubiquitin-like protease family profile" evidence="5">
    <location>
        <begin position="1337"/>
        <end position="1452"/>
    </location>
</feature>
<keyword evidence="3" id="KW-0378">Hydrolase</keyword>
<dbReference type="GO" id="GO:0008234">
    <property type="term" value="F:cysteine-type peptidase activity"/>
    <property type="evidence" value="ECO:0007669"/>
    <property type="project" value="InterPro"/>
</dbReference>
<organism evidence="6 7">
    <name type="scientific">Brassica cretica</name>
    <name type="common">Mustard</name>
    <dbReference type="NCBI Taxonomy" id="69181"/>
    <lineage>
        <taxon>Eukaryota</taxon>
        <taxon>Viridiplantae</taxon>
        <taxon>Streptophyta</taxon>
        <taxon>Embryophyta</taxon>
        <taxon>Tracheophyta</taxon>
        <taxon>Spermatophyta</taxon>
        <taxon>Magnoliopsida</taxon>
        <taxon>eudicotyledons</taxon>
        <taxon>Gunneridae</taxon>
        <taxon>Pentapetalae</taxon>
        <taxon>rosids</taxon>
        <taxon>malvids</taxon>
        <taxon>Brassicales</taxon>
        <taxon>Brassicaceae</taxon>
        <taxon>Brassiceae</taxon>
        <taxon>Brassica</taxon>
    </lineage>
</organism>
<sequence length="1523" mass="164566">MQSGDRRGQSNRRQGQSSRRQGHEPQTGENIPLDVPTLLRRAADAYAERVMPMFEGYVLSLKGHFNREVGALRTDLQSATTYIRELETAVTSELDNIKKLITGLGYNDEEPPIGGGSQHRQYSPYRGAEHDAGDAFVPPAKGTASASPYAASTASPGVSKSGEYNVQLRADIRSLQTQRPRGHSPDPPHPSVPHTKFTDSGPVDVDSHGVLPGDKDTASKGPVPSNVHPPPTQSTVRIDDVVFEPMETHTHDTHEASPQDPLPPVSQSDTVPDVSGVVNQILSDAGISKVSIVVKVVYLTVTQTKEAYVQSFVCMDVDGDLLNQGLGDKADSSVANMVSLIEEEYPFEHNTWSGGVNSDDVKQKKCPPPTSDSSDDNVSSATEKGNVPQGGVDSGMQSGDRRGQSSKQPGHEPQPGENVPLDVPTLLRMAAYAYEERVMPMFEGYVLSLKGHFNREVRVLRTDLQSATTSIRQLETSVTTEFENMKKLIKGPGYNDEEPPIGGGSPYRQYSPYRGPDHDVRDAFFPPAEGNASAPVYAASTASPGVSKSGEDNVPLHFDIGSMRTQEHRVLSPDPPQQSVLQTEFSESAAIDVDSHGGPSGDKDTESMGPVPSNVEPPPAQSTGRRDHVVVELMETHPHDNHEAPPQDPLPLISESHTVPDVSGVVNQILSDAGISKELPHPSTLPGNVVGGQCQSSKFCTGNEQDPLPPVSQSDTVPDVSGVVNQILSDAGISKEIPQTSTLPGDVVGGQCQSSNFDRLNEQELPRPSPAPATVAAGPSDSTSHGGETHGSNPVEEASDLGVEMNDDVDGSSNPSPTKFKGVGDVPAADDAAGDSGRRVSKRRHTSPKRFCPSELTVRKEATKKGTKIVPPTKQDSKRAKQTANASSNPTPPTRVLPVFIGGFNAFAPPTQANRDAFLKRLTAAKSVDDCSGSSYSISSLGPLFHCNGVCSHEALNRVVNLIRNRRDRLPSARFEFVPPSFFLELMRNYAGFEAIKEKHKFSFSTHLKPQFLHLPGWYTQVDFIYNVTSYLSPTATMLPHLVSRYCIVPNPCEMNFRPFPISRIEVPVLLEHPGFSAVAALILLEMAAADQPLNLLSLSEEEVLVAAENYAIAALSMVLNFVVEIVYQLPVLGTNELPHPSTLPGNVVGGQCQSSKFCTGNEQQELPHPSPAPANVAEGPSVSSKFVPENEKETISVGGETHGSDPVEEPLELGVEKNDEVDGSSNPSPSKFKGVGDVPAADDAAGAGARRVSKHKHNSPQRSVLQNRQVLPVFIGDFNAFAPPTPTNRDAFLKRLNAAKSVDVSSGSGYSISSLGPLFHCNGLDRVVIFIRNRRDRLPSARFEFVPPSFFLKLMRNYAGFDAIKEKHKFAFSTPTKPQFMLRPGWYTHVDFVYSPFLIKKTHWVGLIVDLKMSAMYVVDSNSACPSTVDVTSYLTPISTMLPHLISRYCLVPNPGEMNFRPFPISRIEVPVLLEHPGFLGVASLILLEMVAADQPLNTLDLTEEEVRVAAENYAIAALSMG</sequence>
<feature type="compositionally biased region" description="Polar residues" evidence="4">
    <location>
        <begin position="780"/>
        <end position="792"/>
    </location>
</feature>
<feature type="region of interest" description="Disordered" evidence="4">
    <location>
        <begin position="1160"/>
        <end position="1264"/>
    </location>
</feature>
<dbReference type="InterPro" id="IPR003653">
    <property type="entry name" value="Peptidase_C48_C"/>
</dbReference>
<dbReference type="GO" id="GO:0006508">
    <property type="term" value="P:proteolysis"/>
    <property type="evidence" value="ECO:0007669"/>
    <property type="project" value="UniProtKB-KW"/>
</dbReference>
<feature type="region of interest" description="Disordered" evidence="4">
    <location>
        <begin position="248"/>
        <end position="270"/>
    </location>
</feature>
<feature type="compositionally biased region" description="Low complexity" evidence="4">
    <location>
        <begin position="143"/>
        <end position="156"/>
    </location>
</feature>
<evidence type="ECO:0000313" key="7">
    <source>
        <dbReference type="Proteomes" id="UP000712600"/>
    </source>
</evidence>
<feature type="compositionally biased region" description="Low complexity" evidence="4">
    <location>
        <begin position="1236"/>
        <end position="1251"/>
    </location>
</feature>
<keyword evidence="2" id="KW-0645">Protease</keyword>
<feature type="compositionally biased region" description="Low complexity" evidence="4">
    <location>
        <begin position="823"/>
        <end position="835"/>
    </location>
</feature>